<sequence>MNNSFNHSLRPLAIFVSFVGLIYCVVRGASLLKDSTDSASELRTADIALGAIYLGLSVFELFGIIVAVKKSPRTVALYAKSIIGAGFIISSLEIAALIVHIKLKSESIDHCKNRLSDEDDQTRVDDFCNDDWSRGVWVHAIWMAVIIVLAIIFIGLWWRYKNQLQNNAYHVPKENEPQHPQAYPLQANLRYAPTLSYAPSRNQPDYVPPYPTDAAPPYDAKDYREDKEFQDVPFHNDANNYQDIQFILPYKADISFNSMSFNKNTVMADAGFYMAGIQYGSFVIAEVKHVFCRLRYKKHYADQIVADSDKLILGRFVRLLIAAFVVIFKTFRAFFVNHQDDIAINLISYDLLSAGIVAGMIFSLDIAYLQELSESSTDPVQNDLESKAGLNAIEKIVEKPLNVQTPLNIAKSKPQVEVRVNTLVSQPISSANSIRKISGCMLYFTAYGNFILFTDNSSRSYLEFLLIGRQYGIVAFSEIQYIFCRVRYKKINAVCIVEKPNELIFGRLIYMIAIALAVIFKASKAFFVDQQAALAINYIIYHILVTGTFAIFTYLLDITYLQEHSENFHDLVQNDLESRAGLEAIKQIVWKSSGIQTAPNETNNKPPGEDSANNLDPEPTSQDK</sequence>
<feature type="transmembrane region" description="Helical" evidence="2">
    <location>
        <begin position="508"/>
        <end position="527"/>
    </location>
</feature>
<feature type="transmembrane region" description="Helical" evidence="2">
    <location>
        <begin position="47"/>
        <end position="68"/>
    </location>
</feature>
<feature type="transmembrane region" description="Helical" evidence="2">
    <location>
        <begin position="75"/>
        <end position="99"/>
    </location>
</feature>
<dbReference type="AlphaFoldDB" id="A0A4V4N0M5"/>
<feature type="transmembrane region" description="Helical" evidence="2">
    <location>
        <begin position="347"/>
        <end position="369"/>
    </location>
</feature>
<evidence type="ECO:0000256" key="1">
    <source>
        <dbReference type="SAM" id="MobiDB-lite"/>
    </source>
</evidence>
<feature type="region of interest" description="Disordered" evidence="1">
    <location>
        <begin position="593"/>
        <end position="624"/>
    </location>
</feature>
<feature type="compositionally biased region" description="Polar residues" evidence="1">
    <location>
        <begin position="593"/>
        <end position="605"/>
    </location>
</feature>
<comment type="caution">
    <text evidence="3">The sequence shown here is derived from an EMBL/GenBank/DDBJ whole genome shotgun (WGS) entry which is preliminary data.</text>
</comment>
<accession>A0A4V4N0M5</accession>
<evidence type="ECO:0000313" key="3">
    <source>
        <dbReference type="EMBL" id="TIB77790.1"/>
    </source>
</evidence>
<feature type="transmembrane region" description="Helical" evidence="2">
    <location>
        <begin position="316"/>
        <end position="335"/>
    </location>
</feature>
<proteinExistence type="predicted"/>
<organism evidence="3 4">
    <name type="scientific">Wallemia mellicola</name>
    <dbReference type="NCBI Taxonomy" id="1708541"/>
    <lineage>
        <taxon>Eukaryota</taxon>
        <taxon>Fungi</taxon>
        <taxon>Dikarya</taxon>
        <taxon>Basidiomycota</taxon>
        <taxon>Wallemiomycotina</taxon>
        <taxon>Wallemiomycetes</taxon>
        <taxon>Wallemiales</taxon>
        <taxon>Wallemiaceae</taxon>
        <taxon>Wallemia</taxon>
    </lineage>
</organism>
<evidence type="ECO:0000256" key="2">
    <source>
        <dbReference type="SAM" id="Phobius"/>
    </source>
</evidence>
<evidence type="ECO:0000313" key="4">
    <source>
        <dbReference type="Proteomes" id="UP000310685"/>
    </source>
</evidence>
<feature type="transmembrane region" description="Helical" evidence="2">
    <location>
        <begin position="12"/>
        <end position="32"/>
    </location>
</feature>
<feature type="transmembrane region" description="Helical" evidence="2">
    <location>
        <begin position="136"/>
        <end position="158"/>
    </location>
</feature>
<dbReference type="Proteomes" id="UP000310685">
    <property type="component" value="Unassembled WGS sequence"/>
</dbReference>
<keyword evidence="2" id="KW-0472">Membrane</keyword>
<name>A0A4V4N0M5_9BASI</name>
<feature type="transmembrane region" description="Helical" evidence="2">
    <location>
        <begin position="539"/>
        <end position="556"/>
    </location>
</feature>
<gene>
    <name evidence="3" type="ORF">E3Q22_02889</name>
</gene>
<dbReference type="EMBL" id="SPRC01000031">
    <property type="protein sequence ID" value="TIB77790.1"/>
    <property type="molecule type" value="Genomic_DNA"/>
</dbReference>
<keyword evidence="2" id="KW-0812">Transmembrane</keyword>
<protein>
    <submittedName>
        <fullName evidence="3">Uncharacterized protein</fullName>
    </submittedName>
</protein>
<keyword evidence="2" id="KW-1133">Transmembrane helix</keyword>
<reference evidence="3 4" key="1">
    <citation type="submission" date="2019-03" db="EMBL/GenBank/DDBJ databases">
        <title>Sequencing 25 genomes of Wallemia mellicola.</title>
        <authorList>
            <person name="Gostincar C."/>
        </authorList>
    </citation>
    <scope>NUCLEOTIDE SEQUENCE [LARGE SCALE GENOMIC DNA]</scope>
    <source>
        <strain evidence="3 4">EXF-6152</strain>
    </source>
</reference>